<dbReference type="EMBL" id="GDID01005716">
    <property type="protein sequence ID" value="JAP90890.1"/>
    <property type="molecule type" value="Transcribed_RNA"/>
</dbReference>
<dbReference type="AlphaFoldDB" id="A0A146K1V9"/>
<reference evidence="1" key="1">
    <citation type="submission" date="2015-07" db="EMBL/GenBank/DDBJ databases">
        <title>Adaptation to a free-living lifestyle via gene acquisitions in the diplomonad Trepomonas sp. PC1.</title>
        <authorList>
            <person name="Xu F."/>
            <person name="Jerlstrom-Hultqvist J."/>
            <person name="Kolisko M."/>
            <person name="Simpson A.G.B."/>
            <person name="Roger A.J."/>
            <person name="Svard S.G."/>
            <person name="Andersson J.O."/>
        </authorList>
    </citation>
    <scope>NUCLEOTIDE SEQUENCE</scope>
    <source>
        <strain evidence="1">PC1</strain>
    </source>
</reference>
<feature type="non-terminal residue" evidence="1">
    <location>
        <position position="1"/>
    </location>
</feature>
<name>A0A146K1V9_9EUKA</name>
<evidence type="ECO:0000313" key="1">
    <source>
        <dbReference type="EMBL" id="JAP90890.1"/>
    </source>
</evidence>
<accession>A0A146K1V9</accession>
<gene>
    <name evidence="1" type="ORF">TPC1_17669</name>
</gene>
<proteinExistence type="predicted"/>
<protein>
    <submittedName>
        <fullName evidence="1">Uncharacterized protein</fullName>
    </submittedName>
</protein>
<organism evidence="1">
    <name type="scientific">Trepomonas sp. PC1</name>
    <dbReference type="NCBI Taxonomy" id="1076344"/>
    <lineage>
        <taxon>Eukaryota</taxon>
        <taxon>Metamonada</taxon>
        <taxon>Diplomonadida</taxon>
        <taxon>Hexamitidae</taxon>
        <taxon>Hexamitinae</taxon>
        <taxon>Trepomonas</taxon>
    </lineage>
</organism>
<sequence>LYSTLQLNRQSLHLPYFTLQQFLRALQLVTAADRLLLSIIAYQLLTTINNRPPSLLNACNSLLSYYNNSTSRSKRLSVLSKFSSFVELSISAKVEVFQQITISVLAATHARFQANGQYFDNYTEEVESFISLGIDFQANEYFLLYPDILVVVGLQKELKIYDKTVKSLSSVHKPMQLHEMLNRPLPEYEELNNFLKDNELLQTVYSSLGIPCEIKDLEKVFDFYPEQKIQSHFHLLFQIRSTNISLS</sequence>